<dbReference type="PROSITE" id="PS51186">
    <property type="entry name" value="GNAT"/>
    <property type="match status" value="2"/>
</dbReference>
<protein>
    <submittedName>
        <fullName evidence="2">Acetyltransferase, GNAT family</fullName>
    </submittedName>
</protein>
<dbReference type="InterPro" id="IPR016181">
    <property type="entry name" value="Acyl_CoA_acyltransferase"/>
</dbReference>
<dbReference type="InterPro" id="IPR050276">
    <property type="entry name" value="MshD_Acetyltransferase"/>
</dbReference>
<feature type="domain" description="N-acetyltransferase" evidence="1">
    <location>
        <begin position="4"/>
        <end position="158"/>
    </location>
</feature>
<dbReference type="Pfam" id="PF13673">
    <property type="entry name" value="Acetyltransf_10"/>
    <property type="match status" value="1"/>
</dbReference>
<dbReference type="SUPFAM" id="SSF55729">
    <property type="entry name" value="Acyl-CoA N-acyltransferases (Nat)"/>
    <property type="match status" value="2"/>
</dbReference>
<sequence>MKITQLSSLNEVQIHLVKQLIKECQMFDGTHKEPYLLNTLNFDKRMPSFFLGYEEEKIIGLLYVYADTKDVEVSIFIHPEYRRRGYATDIYQRFLKETEKYKLNTTRFQTEAIFLENNPDFISKRNLNIKDETETWFIRDRYPFTQLIQEKYLVKEATKECSLQIVEFVSEIFSTSLEVSKKYVDEAIASDNSSLYALLIGNTIVSICIVDYSSENNYLYGLAVLKKYQRQGIGSYLVKEIINQMIKENNKRFQIAVEDSNITAKIMYEKLGFVFQTQVVYLNENES</sequence>
<dbReference type="InterPro" id="IPR000182">
    <property type="entry name" value="GNAT_dom"/>
</dbReference>
<name>A0ABC9TK73_ENTFL</name>
<dbReference type="RefSeq" id="WP_002378110.1">
    <property type="nucleotide sequence ID" value="NZ_KE351871.1"/>
</dbReference>
<comment type="caution">
    <text evidence="2">The sequence shown here is derived from an EMBL/GenBank/DDBJ whole genome shotgun (WGS) entry which is preliminary data.</text>
</comment>
<dbReference type="Gene3D" id="3.40.630.30">
    <property type="match status" value="2"/>
</dbReference>
<dbReference type="Proteomes" id="UP000015750">
    <property type="component" value="Unassembled WGS sequence"/>
</dbReference>
<accession>A0ABC9TK73</accession>
<dbReference type="EMBL" id="ATIR01000041">
    <property type="protein sequence ID" value="EPI08971.1"/>
    <property type="molecule type" value="Genomic_DNA"/>
</dbReference>
<dbReference type="Pfam" id="PF00583">
    <property type="entry name" value="Acetyltransf_1"/>
    <property type="match status" value="1"/>
</dbReference>
<proteinExistence type="predicted"/>
<evidence type="ECO:0000259" key="1">
    <source>
        <dbReference type="PROSITE" id="PS51186"/>
    </source>
</evidence>
<dbReference type="PANTHER" id="PTHR43617">
    <property type="entry name" value="L-AMINO ACID N-ACETYLTRANSFERASE"/>
    <property type="match status" value="1"/>
</dbReference>
<dbReference type="AlphaFoldDB" id="A0ABC9TK73"/>
<gene>
    <name evidence="2" type="ORF">D358_01401</name>
</gene>
<feature type="domain" description="N-acetyltransferase" evidence="1">
    <location>
        <begin position="152"/>
        <end position="287"/>
    </location>
</feature>
<organism evidence="2 3">
    <name type="scientific">Enterococcus faecalis RP2S-4</name>
    <dbReference type="NCBI Taxonomy" id="1244145"/>
    <lineage>
        <taxon>Bacteria</taxon>
        <taxon>Bacillati</taxon>
        <taxon>Bacillota</taxon>
        <taxon>Bacilli</taxon>
        <taxon>Lactobacillales</taxon>
        <taxon>Enterococcaceae</taxon>
        <taxon>Enterococcus</taxon>
    </lineage>
</organism>
<reference evidence="2 3" key="1">
    <citation type="submission" date="2013-06" db="EMBL/GenBank/DDBJ databases">
        <authorList>
            <person name="Weinstock G."/>
            <person name="Sodergren E."/>
            <person name="Lobos E.A."/>
            <person name="Fulton L."/>
            <person name="Fulton R."/>
            <person name="Courtney L."/>
            <person name="Fronick C."/>
            <person name="O'Laughlin M."/>
            <person name="Godfrey J."/>
            <person name="Wilson R.M."/>
            <person name="Miner T."/>
            <person name="Farmer C."/>
            <person name="Delehaunty K."/>
            <person name="Cordes M."/>
            <person name="Minx P."/>
            <person name="Tomlinson C."/>
            <person name="Chen J."/>
            <person name="Wollam A."/>
            <person name="Pepin K.H."/>
            <person name="Bhonagiri V."/>
            <person name="Zhang X."/>
            <person name="Warren W."/>
            <person name="Mitreva M."/>
            <person name="Mardis E.R."/>
            <person name="Wilson R.K."/>
        </authorList>
    </citation>
    <scope>NUCLEOTIDE SEQUENCE [LARGE SCALE GENOMIC DNA]</scope>
    <source>
        <strain evidence="2 3">RP2S-4</strain>
    </source>
</reference>
<evidence type="ECO:0000313" key="2">
    <source>
        <dbReference type="EMBL" id="EPI08971.1"/>
    </source>
</evidence>
<evidence type="ECO:0000313" key="3">
    <source>
        <dbReference type="Proteomes" id="UP000015750"/>
    </source>
</evidence>
<dbReference type="CDD" id="cd04301">
    <property type="entry name" value="NAT_SF"/>
    <property type="match status" value="2"/>
</dbReference>